<dbReference type="Proteomes" id="UP000178603">
    <property type="component" value="Unassembled WGS sequence"/>
</dbReference>
<dbReference type="InterPro" id="IPR058486">
    <property type="entry name" value="DUF8173"/>
</dbReference>
<dbReference type="EMBL" id="MGGW01000004">
    <property type="protein sequence ID" value="OGM55306.1"/>
    <property type="molecule type" value="Genomic_DNA"/>
</dbReference>
<comment type="caution">
    <text evidence="2">The sequence shown here is derived from an EMBL/GenBank/DDBJ whole genome shotgun (WGS) entry which is preliminary data.</text>
</comment>
<evidence type="ECO:0000259" key="1">
    <source>
        <dbReference type="Pfam" id="PF26514"/>
    </source>
</evidence>
<accession>A0A1F8AU96</accession>
<reference evidence="2 3" key="1">
    <citation type="journal article" date="2016" name="Nat. Commun.">
        <title>Thousands of microbial genomes shed light on interconnected biogeochemical processes in an aquifer system.</title>
        <authorList>
            <person name="Anantharaman K."/>
            <person name="Brown C.T."/>
            <person name="Hug L.A."/>
            <person name="Sharon I."/>
            <person name="Castelle C.J."/>
            <person name="Probst A.J."/>
            <person name="Thomas B.C."/>
            <person name="Singh A."/>
            <person name="Wilkins M.J."/>
            <person name="Karaoz U."/>
            <person name="Brodie E.L."/>
            <person name="Williams K.H."/>
            <person name="Hubbard S.S."/>
            <person name="Banfield J.F."/>
        </authorList>
    </citation>
    <scope>NUCLEOTIDE SEQUENCE [LARGE SCALE GENOMIC DNA]</scope>
</reference>
<feature type="domain" description="DUF8173" evidence="1">
    <location>
        <begin position="234"/>
        <end position="376"/>
    </location>
</feature>
<evidence type="ECO:0000313" key="2">
    <source>
        <dbReference type="EMBL" id="OGM55306.1"/>
    </source>
</evidence>
<dbReference type="Gene3D" id="2.160.10.10">
    <property type="entry name" value="Hexapeptide repeat proteins"/>
    <property type="match status" value="1"/>
</dbReference>
<dbReference type="AlphaFoldDB" id="A0A1F8AU96"/>
<evidence type="ECO:0000313" key="3">
    <source>
        <dbReference type="Proteomes" id="UP000178603"/>
    </source>
</evidence>
<proteinExistence type="predicted"/>
<gene>
    <name evidence="2" type="ORF">A3E44_03415</name>
</gene>
<dbReference type="Pfam" id="PF26514">
    <property type="entry name" value="DUF8173"/>
    <property type="match status" value="1"/>
</dbReference>
<protein>
    <recommendedName>
        <fullName evidence="1">DUF8173 domain-containing protein</fullName>
    </recommendedName>
</protein>
<sequence length="384" mass="40489">MQRIKIFLAIFLASFILPLTVSAKIAKQELATVAQDEVIDDDLFIGGETVLIEGTINGDLYVAGGSVIVKGTVNGDILAAGGTIDISGRVRDDVRAAGGNINLRNVDVGDSVTLAGGNITVDEDSSIGGGLVLGAGNVTVNAKVGRGITGGMGNLLLNSSVGKDINIGVGTVTLGPSTRVAGDLNYTSDEELRIDKNAKIAGKTTRTDPDSLVDREKVRKQSRLFVRSLGVGMQLWSFLSYLATGVVFLLLFKKQAVNLATSVNDNFWKNMGWGLVILVGTPFIIIIAFFTVVGIPIAAILTALFAIEIYLTKIVFAIFAGGKLTDLAGKKGANVYLSLALGLIILFVLSKIPFVSFFATLTIILVGLGAVFNLKRTLLAKNRK</sequence>
<organism evidence="2 3">
    <name type="scientific">Candidatus Woesebacteria bacterium RIFCSPHIGHO2_12_FULL_41_24</name>
    <dbReference type="NCBI Taxonomy" id="1802510"/>
    <lineage>
        <taxon>Bacteria</taxon>
        <taxon>Candidatus Woeseibacteriota</taxon>
    </lineage>
</organism>
<name>A0A1F8AU96_9BACT</name>